<protein>
    <submittedName>
        <fullName evidence="1">Uncharacterized protein</fullName>
    </submittedName>
</protein>
<sequence>MTVVNVSSAPPHRHHHHLTITYQSTLHHAASSFHSSITKYIKLKTESRQVATRLKHETAVPRRATIPPGQVACGVQLTLLLRPLPFWKLIL</sequence>
<gene>
    <name evidence="1" type="ORF">E2C01_009760</name>
</gene>
<reference evidence="1 2" key="1">
    <citation type="submission" date="2019-05" db="EMBL/GenBank/DDBJ databases">
        <title>Another draft genome of Portunus trituberculatus and its Hox gene families provides insights of decapod evolution.</title>
        <authorList>
            <person name="Jeong J.-H."/>
            <person name="Song I."/>
            <person name="Kim S."/>
            <person name="Choi T."/>
            <person name="Kim D."/>
            <person name="Ryu S."/>
            <person name="Kim W."/>
        </authorList>
    </citation>
    <scope>NUCLEOTIDE SEQUENCE [LARGE SCALE GENOMIC DNA]</scope>
    <source>
        <tissue evidence="1">Muscle</tissue>
    </source>
</reference>
<evidence type="ECO:0000313" key="2">
    <source>
        <dbReference type="Proteomes" id="UP000324222"/>
    </source>
</evidence>
<accession>A0A5B7D6L3</accession>
<proteinExistence type="predicted"/>
<comment type="caution">
    <text evidence="1">The sequence shown here is derived from an EMBL/GenBank/DDBJ whole genome shotgun (WGS) entry which is preliminary data.</text>
</comment>
<evidence type="ECO:0000313" key="1">
    <source>
        <dbReference type="EMBL" id="MPC16920.1"/>
    </source>
</evidence>
<organism evidence="1 2">
    <name type="scientific">Portunus trituberculatus</name>
    <name type="common">Swimming crab</name>
    <name type="synonym">Neptunus trituberculatus</name>
    <dbReference type="NCBI Taxonomy" id="210409"/>
    <lineage>
        <taxon>Eukaryota</taxon>
        <taxon>Metazoa</taxon>
        <taxon>Ecdysozoa</taxon>
        <taxon>Arthropoda</taxon>
        <taxon>Crustacea</taxon>
        <taxon>Multicrustacea</taxon>
        <taxon>Malacostraca</taxon>
        <taxon>Eumalacostraca</taxon>
        <taxon>Eucarida</taxon>
        <taxon>Decapoda</taxon>
        <taxon>Pleocyemata</taxon>
        <taxon>Brachyura</taxon>
        <taxon>Eubrachyura</taxon>
        <taxon>Portunoidea</taxon>
        <taxon>Portunidae</taxon>
        <taxon>Portuninae</taxon>
        <taxon>Portunus</taxon>
    </lineage>
</organism>
<dbReference type="AlphaFoldDB" id="A0A5B7D6L3"/>
<dbReference type="Proteomes" id="UP000324222">
    <property type="component" value="Unassembled WGS sequence"/>
</dbReference>
<name>A0A5B7D6L3_PORTR</name>
<keyword evidence="2" id="KW-1185">Reference proteome</keyword>
<dbReference type="EMBL" id="VSRR010000549">
    <property type="protein sequence ID" value="MPC16920.1"/>
    <property type="molecule type" value="Genomic_DNA"/>
</dbReference>